<dbReference type="HOGENOM" id="CLU_1278665_0_0_1"/>
<dbReference type="EMBL" id="GL379819">
    <property type="protein sequence ID" value="EGT46998.1"/>
    <property type="molecule type" value="Genomic_DNA"/>
</dbReference>
<dbReference type="Proteomes" id="UP000008068">
    <property type="component" value="Unassembled WGS sequence"/>
</dbReference>
<reference evidence="2" key="1">
    <citation type="submission" date="2011-07" db="EMBL/GenBank/DDBJ databases">
        <authorList>
            <consortium name="Caenorhabditis brenneri Sequencing and Analysis Consortium"/>
            <person name="Wilson R.K."/>
        </authorList>
    </citation>
    <scope>NUCLEOTIDE SEQUENCE [LARGE SCALE GENOMIC DNA]</scope>
    <source>
        <strain evidence="2">PB2801</strain>
    </source>
</reference>
<evidence type="ECO:0000313" key="1">
    <source>
        <dbReference type="EMBL" id="EGT46998.1"/>
    </source>
</evidence>
<dbReference type="OrthoDB" id="9995306at2759"/>
<dbReference type="Gene3D" id="3.40.50.300">
    <property type="entry name" value="P-loop containing nucleotide triphosphate hydrolases"/>
    <property type="match status" value="1"/>
</dbReference>
<gene>
    <name evidence="1" type="ORF">CAEBREN_17868</name>
</gene>
<keyword evidence="2" id="KW-1185">Reference proteome</keyword>
<dbReference type="InterPro" id="IPR027417">
    <property type="entry name" value="P-loop_NTPase"/>
</dbReference>
<evidence type="ECO:0008006" key="3">
    <source>
        <dbReference type="Google" id="ProtNLM"/>
    </source>
</evidence>
<dbReference type="InParanoid" id="G0MXG9"/>
<name>G0MXG9_CAEBE</name>
<proteinExistence type="predicted"/>
<protein>
    <recommendedName>
        <fullName evidence="3">Elongator complex protein 6</fullName>
    </recommendedName>
</protein>
<sequence>MLKILKGQEDSIKGLIVCEETGNASSLPLALHFLSIASTSNQKVAIVSSKFTETNYKLICSKAGIRWNPSQIKFHEFLNAGKFDISGNQLMENVYQNVADFNPSVVIFDDISILELFDATAVEVTVFVHTLYSVLAKNSPENAILLAPFSITSTAKDLLRTRCHIYAQLTPVGHGFGKDASAKMVLSTKSKSSPITKKGILISGERTINGSWVSVN</sequence>
<dbReference type="eggNOG" id="ENOG502TH9T">
    <property type="taxonomic scope" value="Eukaryota"/>
</dbReference>
<dbReference type="STRING" id="135651.G0MXG9"/>
<dbReference type="OMA" id="SKAGIRW"/>
<accession>G0MXG9</accession>
<evidence type="ECO:0000313" key="2">
    <source>
        <dbReference type="Proteomes" id="UP000008068"/>
    </source>
</evidence>
<dbReference type="AlphaFoldDB" id="G0MXG9"/>
<dbReference type="FunCoup" id="G0MXG9">
    <property type="interactions" value="165"/>
</dbReference>
<organism evidence="2">
    <name type="scientific">Caenorhabditis brenneri</name>
    <name type="common">Nematode worm</name>
    <dbReference type="NCBI Taxonomy" id="135651"/>
    <lineage>
        <taxon>Eukaryota</taxon>
        <taxon>Metazoa</taxon>
        <taxon>Ecdysozoa</taxon>
        <taxon>Nematoda</taxon>
        <taxon>Chromadorea</taxon>
        <taxon>Rhabditida</taxon>
        <taxon>Rhabditina</taxon>
        <taxon>Rhabditomorpha</taxon>
        <taxon>Rhabditoidea</taxon>
        <taxon>Rhabditidae</taxon>
        <taxon>Peloderinae</taxon>
        <taxon>Caenorhabditis</taxon>
    </lineage>
</organism>